<keyword evidence="4" id="KW-1185">Reference proteome</keyword>
<sequence length="336" mass="37035">MQPATAVGRAFKSVHSSNPRSLLINTKTHIHRRNFQRLASLPWATPSLLQKPGRAGASQMCCASKRDKDSPSKPDPGPLEQIGRRLNSLDGPTIAIGAVLGLGLLLILPRLLILGLFGMERVLVASMLELEELLVAALLVVAKYTLYLKDRTPYSLHEVPDIFREQLTRSLQSTSSGTGLGRIKAQNKALCIKSRGRIRTTPVLYVDSDSAVLENVDWVFRMSDSMGCDCLEHTSGGDFERHKDWASGYAISGVMLISPSNETFGKLLGMLQEAGTGSGDWPYQSGDQQDWLTHLLESQDKIECWNQFVDLYQHFDRKVSALAHAVATDMQTGEKS</sequence>
<dbReference type="InterPro" id="IPR029044">
    <property type="entry name" value="Nucleotide-diphossugar_trans"/>
</dbReference>
<accession>A0AAW1PGE9</accession>
<reference evidence="3 4" key="1">
    <citation type="journal article" date="2024" name="Nat. Commun.">
        <title>Phylogenomics reveals the evolutionary origins of lichenization in chlorophyte algae.</title>
        <authorList>
            <person name="Puginier C."/>
            <person name="Libourel C."/>
            <person name="Otte J."/>
            <person name="Skaloud P."/>
            <person name="Haon M."/>
            <person name="Grisel S."/>
            <person name="Petersen M."/>
            <person name="Berrin J.G."/>
            <person name="Delaux P.M."/>
            <person name="Dal Grande F."/>
            <person name="Keller J."/>
        </authorList>
    </citation>
    <scope>NUCLEOTIDE SEQUENCE [LARGE SCALE GENOMIC DNA]</scope>
    <source>
        <strain evidence="3 4">SAG 2043</strain>
    </source>
</reference>
<keyword evidence="2" id="KW-0812">Transmembrane</keyword>
<dbReference type="SUPFAM" id="SSF53448">
    <property type="entry name" value="Nucleotide-diphospho-sugar transferases"/>
    <property type="match status" value="1"/>
</dbReference>
<protein>
    <submittedName>
        <fullName evidence="3">Uncharacterized protein</fullName>
    </submittedName>
</protein>
<feature type="region of interest" description="Disordered" evidence="1">
    <location>
        <begin position="59"/>
        <end position="79"/>
    </location>
</feature>
<dbReference type="Gene3D" id="3.90.550.10">
    <property type="entry name" value="Spore Coat Polysaccharide Biosynthesis Protein SpsA, Chain A"/>
    <property type="match status" value="1"/>
</dbReference>
<name>A0AAW1PGE9_9CHLO</name>
<evidence type="ECO:0000313" key="4">
    <source>
        <dbReference type="Proteomes" id="UP001489004"/>
    </source>
</evidence>
<dbReference type="EMBL" id="JALJOR010000012">
    <property type="protein sequence ID" value="KAK9807553.1"/>
    <property type="molecule type" value="Genomic_DNA"/>
</dbReference>
<keyword evidence="2" id="KW-0472">Membrane</keyword>
<feature type="transmembrane region" description="Helical" evidence="2">
    <location>
        <begin position="94"/>
        <end position="117"/>
    </location>
</feature>
<comment type="caution">
    <text evidence="3">The sequence shown here is derived from an EMBL/GenBank/DDBJ whole genome shotgun (WGS) entry which is preliminary data.</text>
</comment>
<organism evidence="3 4">
    <name type="scientific">[Myrmecia] bisecta</name>
    <dbReference type="NCBI Taxonomy" id="41462"/>
    <lineage>
        <taxon>Eukaryota</taxon>
        <taxon>Viridiplantae</taxon>
        <taxon>Chlorophyta</taxon>
        <taxon>core chlorophytes</taxon>
        <taxon>Trebouxiophyceae</taxon>
        <taxon>Trebouxiales</taxon>
        <taxon>Trebouxiaceae</taxon>
        <taxon>Myrmecia</taxon>
    </lineage>
</organism>
<evidence type="ECO:0000313" key="3">
    <source>
        <dbReference type="EMBL" id="KAK9807553.1"/>
    </source>
</evidence>
<evidence type="ECO:0000256" key="1">
    <source>
        <dbReference type="SAM" id="MobiDB-lite"/>
    </source>
</evidence>
<dbReference type="Proteomes" id="UP001489004">
    <property type="component" value="Unassembled WGS sequence"/>
</dbReference>
<proteinExistence type="predicted"/>
<evidence type="ECO:0000256" key="2">
    <source>
        <dbReference type="SAM" id="Phobius"/>
    </source>
</evidence>
<gene>
    <name evidence="3" type="ORF">WJX72_002480</name>
</gene>
<keyword evidence="2" id="KW-1133">Transmembrane helix</keyword>
<dbReference type="AlphaFoldDB" id="A0AAW1PGE9"/>